<dbReference type="PANTHER" id="PTHR36838">
    <property type="entry name" value="AUXIN EFFLUX CARRIER FAMILY PROTEIN"/>
    <property type="match status" value="1"/>
</dbReference>
<dbReference type="GO" id="GO:0055085">
    <property type="term" value="P:transmembrane transport"/>
    <property type="evidence" value="ECO:0007669"/>
    <property type="project" value="InterPro"/>
</dbReference>
<dbReference type="PANTHER" id="PTHR36838:SF3">
    <property type="entry name" value="TRANSPORTER AUXIN EFFLUX CARRIER EC FAMILY"/>
    <property type="match status" value="1"/>
</dbReference>
<evidence type="ECO:0000256" key="5">
    <source>
        <dbReference type="ARBA" id="ARBA00022692"/>
    </source>
</evidence>
<dbReference type="RefSeq" id="WP_193185142.1">
    <property type="nucleotide sequence ID" value="NZ_JACVXA010000063.1"/>
</dbReference>
<evidence type="ECO:0000313" key="10">
    <source>
        <dbReference type="Proteomes" id="UP000609121"/>
    </source>
</evidence>
<feature type="transmembrane region" description="Helical" evidence="8">
    <location>
        <begin position="6"/>
        <end position="22"/>
    </location>
</feature>
<feature type="transmembrane region" description="Helical" evidence="8">
    <location>
        <begin position="199"/>
        <end position="217"/>
    </location>
</feature>
<keyword evidence="3" id="KW-0813">Transport</keyword>
<feature type="transmembrane region" description="Helical" evidence="8">
    <location>
        <begin position="229"/>
        <end position="250"/>
    </location>
</feature>
<dbReference type="InterPro" id="IPR038770">
    <property type="entry name" value="Na+/solute_symporter_sf"/>
</dbReference>
<evidence type="ECO:0000256" key="4">
    <source>
        <dbReference type="ARBA" id="ARBA00022475"/>
    </source>
</evidence>
<evidence type="ECO:0000256" key="3">
    <source>
        <dbReference type="ARBA" id="ARBA00022448"/>
    </source>
</evidence>
<dbReference type="Proteomes" id="UP000609121">
    <property type="component" value="Unassembled WGS sequence"/>
</dbReference>
<evidence type="ECO:0000256" key="2">
    <source>
        <dbReference type="ARBA" id="ARBA00010145"/>
    </source>
</evidence>
<dbReference type="Pfam" id="PF03547">
    <property type="entry name" value="Mem_trans"/>
    <property type="match status" value="1"/>
</dbReference>
<keyword evidence="6 8" id="KW-1133">Transmembrane helix</keyword>
<comment type="similarity">
    <text evidence="2">Belongs to the auxin efflux carrier (TC 2.A.69) family.</text>
</comment>
<feature type="transmembrane region" description="Helical" evidence="8">
    <location>
        <begin position="34"/>
        <end position="55"/>
    </location>
</feature>
<evidence type="ECO:0000256" key="6">
    <source>
        <dbReference type="ARBA" id="ARBA00022989"/>
    </source>
</evidence>
<organism evidence="9 10">
    <name type="scientific">Mangrovicoccus algicola</name>
    <dbReference type="NCBI Taxonomy" id="2771008"/>
    <lineage>
        <taxon>Bacteria</taxon>
        <taxon>Pseudomonadati</taxon>
        <taxon>Pseudomonadota</taxon>
        <taxon>Alphaproteobacteria</taxon>
        <taxon>Rhodobacterales</taxon>
        <taxon>Paracoccaceae</taxon>
        <taxon>Mangrovicoccus</taxon>
    </lineage>
</organism>
<dbReference type="InterPro" id="IPR004776">
    <property type="entry name" value="Mem_transp_PIN-like"/>
</dbReference>
<keyword evidence="4" id="KW-1003">Cell membrane</keyword>
<dbReference type="EMBL" id="JACVXA010000063">
    <property type="protein sequence ID" value="MBE3639913.1"/>
    <property type="molecule type" value="Genomic_DNA"/>
</dbReference>
<evidence type="ECO:0000313" key="9">
    <source>
        <dbReference type="EMBL" id="MBE3639913.1"/>
    </source>
</evidence>
<protein>
    <submittedName>
        <fullName evidence="9">AEC family transporter</fullName>
    </submittedName>
</protein>
<name>A0A8J7D0S9_9RHOB</name>
<keyword evidence="7 8" id="KW-0472">Membrane</keyword>
<evidence type="ECO:0000256" key="1">
    <source>
        <dbReference type="ARBA" id="ARBA00004651"/>
    </source>
</evidence>
<dbReference type="AlphaFoldDB" id="A0A8J7D0S9"/>
<feature type="transmembrane region" description="Helical" evidence="8">
    <location>
        <begin position="285"/>
        <end position="305"/>
    </location>
</feature>
<dbReference type="GO" id="GO:0005886">
    <property type="term" value="C:plasma membrane"/>
    <property type="evidence" value="ECO:0007669"/>
    <property type="project" value="UniProtKB-SubCell"/>
</dbReference>
<sequence length="309" mass="32654">MGALIEVVLPVFFVLGFGYLAAKRGWISSASVDGLMVFSQKFAIPCLLFLAISQLDLGQSFDLRLLASFYVGAISGFAAGILGARFLFGRPWEDCIAIGFCCLFSNSLLLGLPISERAYGEASLAANFTIISIHSPFCYLIGITAMEMVRNAGRTRAETARAVLKAMFSNALIIGIVLGLAFNLTGLAMPGVLEDALDLMRRAALPTALFGLGGVLVRYRPEGDLATAGFVVAVSLILHPAVTLGLGQVLGVPHDTLRNGVVTAAMAPGVNSYLFADMYGKARRVAATGLLLGTALCVVTAWIWLQLLG</sequence>
<feature type="transmembrane region" description="Helical" evidence="8">
    <location>
        <begin position="95"/>
        <end position="114"/>
    </location>
</feature>
<feature type="transmembrane region" description="Helical" evidence="8">
    <location>
        <begin position="126"/>
        <end position="146"/>
    </location>
</feature>
<feature type="transmembrane region" description="Helical" evidence="8">
    <location>
        <begin position="67"/>
        <end position="88"/>
    </location>
</feature>
<keyword evidence="5 8" id="KW-0812">Transmembrane</keyword>
<comment type="caution">
    <text evidence="9">The sequence shown here is derived from an EMBL/GenBank/DDBJ whole genome shotgun (WGS) entry which is preliminary data.</text>
</comment>
<evidence type="ECO:0000256" key="7">
    <source>
        <dbReference type="ARBA" id="ARBA00023136"/>
    </source>
</evidence>
<evidence type="ECO:0000256" key="8">
    <source>
        <dbReference type="SAM" id="Phobius"/>
    </source>
</evidence>
<comment type="subcellular location">
    <subcellularLocation>
        <location evidence="1">Cell membrane</location>
        <topology evidence="1">Multi-pass membrane protein</topology>
    </subcellularLocation>
</comment>
<reference evidence="9" key="1">
    <citation type="submission" date="2020-09" db="EMBL/GenBank/DDBJ databases">
        <title>A novel bacterium of genus Mangrovicoccus, isolated from South China Sea.</title>
        <authorList>
            <person name="Huang H."/>
            <person name="Mo K."/>
            <person name="Hu Y."/>
        </authorList>
    </citation>
    <scope>NUCLEOTIDE SEQUENCE</scope>
    <source>
        <strain evidence="9">HB182678</strain>
    </source>
</reference>
<gene>
    <name evidence="9" type="ORF">ICN82_17050</name>
</gene>
<feature type="transmembrane region" description="Helical" evidence="8">
    <location>
        <begin position="167"/>
        <end position="193"/>
    </location>
</feature>
<accession>A0A8J7D0S9</accession>
<dbReference type="Gene3D" id="1.20.1530.20">
    <property type="match status" value="2"/>
</dbReference>
<keyword evidence="10" id="KW-1185">Reference proteome</keyword>
<proteinExistence type="inferred from homology"/>